<name>A0A316VFC2_9BASI</name>
<dbReference type="SMART" id="SM01403">
    <property type="entry name" value="Ribosomal_S10"/>
    <property type="match status" value="1"/>
</dbReference>
<accession>A0A316VFC2</accession>
<dbReference type="GO" id="GO:0005840">
    <property type="term" value="C:ribosome"/>
    <property type="evidence" value="ECO:0007669"/>
    <property type="project" value="UniProtKB-KW"/>
</dbReference>
<sequence>PSPFEPAKYHRKTHSHHVASLQLQAFGHAQEVEDLDFFSDFAIRAGYALGIPLSKVHSLKTTKSLWTVPKGPFVHKKSQENFERRTNRRLIKVWDADVEVVEKWLHFLRIHAMEGVGMRAEVFRH</sequence>
<dbReference type="GO" id="GO:0003735">
    <property type="term" value="F:structural constituent of ribosome"/>
    <property type="evidence" value="ECO:0007669"/>
    <property type="project" value="InterPro"/>
</dbReference>
<comment type="subunit">
    <text evidence="7">Part of the mitochondrial small ribosomal subunit.</text>
</comment>
<dbReference type="Pfam" id="PF00338">
    <property type="entry name" value="Ribosomal_S10"/>
    <property type="match status" value="1"/>
</dbReference>
<evidence type="ECO:0000256" key="1">
    <source>
        <dbReference type="ARBA" id="ARBA00007102"/>
    </source>
</evidence>
<dbReference type="STRING" id="1280837.A0A316VFC2"/>
<evidence type="ECO:0000259" key="8">
    <source>
        <dbReference type="SMART" id="SM01403"/>
    </source>
</evidence>
<dbReference type="GO" id="GO:0006412">
    <property type="term" value="P:translation"/>
    <property type="evidence" value="ECO:0007669"/>
    <property type="project" value="InterPro"/>
</dbReference>
<dbReference type="PANTHER" id="PTHR11700">
    <property type="entry name" value="30S RIBOSOMAL PROTEIN S10 FAMILY MEMBER"/>
    <property type="match status" value="1"/>
</dbReference>
<dbReference type="OrthoDB" id="366214at2759"/>
<dbReference type="InterPro" id="IPR001848">
    <property type="entry name" value="Ribosomal_uS10"/>
</dbReference>
<feature type="domain" description="Small ribosomal subunit protein uS10" evidence="8">
    <location>
        <begin position="20"/>
        <end position="121"/>
    </location>
</feature>
<evidence type="ECO:0000256" key="5">
    <source>
        <dbReference type="ARBA" id="ARBA00042916"/>
    </source>
</evidence>
<evidence type="ECO:0000256" key="2">
    <source>
        <dbReference type="ARBA" id="ARBA00022980"/>
    </source>
</evidence>
<evidence type="ECO:0000313" key="9">
    <source>
        <dbReference type="EMBL" id="PWN36014.1"/>
    </source>
</evidence>
<evidence type="ECO:0000256" key="4">
    <source>
        <dbReference type="ARBA" id="ARBA00035261"/>
    </source>
</evidence>
<dbReference type="FunFam" id="3.30.70.600:FF:000003">
    <property type="entry name" value="30S ribosomal protein S10"/>
    <property type="match status" value="1"/>
</dbReference>
<keyword evidence="10" id="KW-1185">Reference proteome</keyword>
<protein>
    <recommendedName>
        <fullName evidence="4">Small ribosomal subunit protein uS10m</fullName>
    </recommendedName>
    <alternativeName>
        <fullName evidence="5">37S ribosomal protein S10, mitochondrial</fullName>
    </alternativeName>
</protein>
<comment type="similarity">
    <text evidence="1">Belongs to the universal ribosomal protein uS10 family.</text>
</comment>
<organism evidence="9 10">
    <name type="scientific">Meira miltonrushii</name>
    <dbReference type="NCBI Taxonomy" id="1280837"/>
    <lineage>
        <taxon>Eukaryota</taxon>
        <taxon>Fungi</taxon>
        <taxon>Dikarya</taxon>
        <taxon>Basidiomycota</taxon>
        <taxon>Ustilaginomycotina</taxon>
        <taxon>Exobasidiomycetes</taxon>
        <taxon>Exobasidiales</taxon>
        <taxon>Brachybasidiaceae</taxon>
        <taxon>Meira</taxon>
    </lineage>
</organism>
<evidence type="ECO:0000313" key="10">
    <source>
        <dbReference type="Proteomes" id="UP000245771"/>
    </source>
</evidence>
<dbReference type="AlphaFoldDB" id="A0A316VFC2"/>
<dbReference type="Proteomes" id="UP000245771">
    <property type="component" value="Unassembled WGS sequence"/>
</dbReference>
<reference evidence="9 10" key="1">
    <citation type="journal article" date="2018" name="Mol. Biol. Evol.">
        <title>Broad Genomic Sampling Reveals a Smut Pathogenic Ancestry of the Fungal Clade Ustilaginomycotina.</title>
        <authorList>
            <person name="Kijpornyongpan T."/>
            <person name="Mondo S.J."/>
            <person name="Barry K."/>
            <person name="Sandor L."/>
            <person name="Lee J."/>
            <person name="Lipzen A."/>
            <person name="Pangilinan J."/>
            <person name="LaButti K."/>
            <person name="Hainaut M."/>
            <person name="Henrissat B."/>
            <person name="Grigoriev I.V."/>
            <person name="Spatafora J.W."/>
            <person name="Aime M.C."/>
        </authorList>
    </citation>
    <scope>NUCLEOTIDE SEQUENCE [LARGE SCALE GENOMIC DNA]</scope>
    <source>
        <strain evidence="9 10">MCA 3882</strain>
    </source>
</reference>
<dbReference type="EMBL" id="KZ819603">
    <property type="protein sequence ID" value="PWN36014.1"/>
    <property type="molecule type" value="Genomic_DNA"/>
</dbReference>
<feature type="non-terminal residue" evidence="9">
    <location>
        <position position="125"/>
    </location>
</feature>
<dbReference type="GO" id="GO:1990904">
    <property type="term" value="C:ribonucleoprotein complex"/>
    <property type="evidence" value="ECO:0007669"/>
    <property type="project" value="UniProtKB-KW"/>
</dbReference>
<evidence type="ECO:0000256" key="6">
    <source>
        <dbReference type="ARBA" id="ARBA00057689"/>
    </source>
</evidence>
<feature type="non-terminal residue" evidence="9">
    <location>
        <position position="1"/>
    </location>
</feature>
<dbReference type="InParanoid" id="A0A316VFC2"/>
<dbReference type="Gene3D" id="3.30.70.600">
    <property type="entry name" value="Ribosomal protein S10 domain"/>
    <property type="match status" value="1"/>
</dbReference>
<keyword evidence="2 9" id="KW-0689">Ribosomal protein</keyword>
<dbReference type="RefSeq" id="XP_025356316.1">
    <property type="nucleotide sequence ID" value="XM_025496170.1"/>
</dbReference>
<dbReference type="InterPro" id="IPR027486">
    <property type="entry name" value="Ribosomal_uS10_dom"/>
</dbReference>
<evidence type="ECO:0000256" key="3">
    <source>
        <dbReference type="ARBA" id="ARBA00023274"/>
    </source>
</evidence>
<evidence type="ECO:0000256" key="7">
    <source>
        <dbReference type="ARBA" id="ARBA00065857"/>
    </source>
</evidence>
<keyword evidence="3" id="KW-0687">Ribonucleoprotein</keyword>
<proteinExistence type="inferred from homology"/>
<comment type="function">
    <text evidence="6">Involved in mitochondrial genome encoded proteins translation. Involved in the binding of tRNA to the ribosomes.</text>
</comment>
<dbReference type="FunCoup" id="A0A316VFC2">
    <property type="interactions" value="123"/>
</dbReference>
<dbReference type="InterPro" id="IPR036838">
    <property type="entry name" value="Ribosomal_uS10_dom_sf"/>
</dbReference>
<dbReference type="GeneID" id="37017951"/>
<gene>
    <name evidence="9" type="ORF">FA14DRAFT_116352</name>
</gene>
<dbReference type="SUPFAM" id="SSF54999">
    <property type="entry name" value="Ribosomal protein S10"/>
    <property type="match status" value="1"/>
</dbReference>